<proteinExistence type="predicted"/>
<keyword evidence="2" id="KW-1185">Reference proteome</keyword>
<name>A0ACB0YVF8_MELEN</name>
<protein>
    <submittedName>
        <fullName evidence="1">Uncharacterized protein</fullName>
    </submittedName>
</protein>
<evidence type="ECO:0000313" key="1">
    <source>
        <dbReference type="EMBL" id="CAK5065014.1"/>
    </source>
</evidence>
<organism evidence="1 2">
    <name type="scientific">Meloidogyne enterolobii</name>
    <name type="common">Root-knot nematode worm</name>
    <name type="synonym">Meloidogyne mayaguensis</name>
    <dbReference type="NCBI Taxonomy" id="390850"/>
    <lineage>
        <taxon>Eukaryota</taxon>
        <taxon>Metazoa</taxon>
        <taxon>Ecdysozoa</taxon>
        <taxon>Nematoda</taxon>
        <taxon>Chromadorea</taxon>
        <taxon>Rhabditida</taxon>
        <taxon>Tylenchina</taxon>
        <taxon>Tylenchomorpha</taxon>
        <taxon>Tylenchoidea</taxon>
        <taxon>Meloidogynidae</taxon>
        <taxon>Meloidogyninae</taxon>
        <taxon>Meloidogyne</taxon>
    </lineage>
</organism>
<evidence type="ECO:0000313" key="2">
    <source>
        <dbReference type="Proteomes" id="UP001497535"/>
    </source>
</evidence>
<dbReference type="EMBL" id="CAVMJV010000019">
    <property type="protein sequence ID" value="CAK5065014.1"/>
    <property type="molecule type" value="Genomic_DNA"/>
</dbReference>
<accession>A0ACB0YVF8</accession>
<gene>
    <name evidence="1" type="ORF">MENTE1834_LOCUS17197</name>
</gene>
<sequence length="526" mass="58792">MREESEKTSDQLHSHDEILEESPCKRWSKRCEKVKQRDVPGIDASYLAMDNETGNEVVWNEVLFSERKNFRDQEEKIRAVFDHLTRLDHPNLVKFHKYWVDTKSNKPRIIFITEYMSSGSMSRFLQRARSSGTLLNIKAWKNWNRQILSALSYLHSCDPPIVHANLTCNTIFIQQNGLVKIGCDLTEATTQADVYSFGVCALEMATTGALLSGSLNGGGEKEKEKLANSADAITPTVSSSAGCGGFHLEFIERCLEHDPIRRANVEELLSRLGLPEPDKQDETSLDEDGFLDDQRNQDTAHSSLEPTHVVIPERAVSSPPQEPAPNIDRYKAIPPAANTHKQTAANIASNTKQDGYNIHFTTITPITTTTNSTAVSAAEAVVLTTPATSTVTTNTLLNPQNTSIQDEGYHTNQSIGEAPGQTNDTSISEKSSVSQHQQHQETRLITQMHAEILEQGGYHLRIQLQLDDQMNRQLTAPLKEEDTAETLSEELVQHGFVSESNSLKVRELLDSIISEYRSRKLKKAER</sequence>
<reference evidence="1" key="1">
    <citation type="submission" date="2023-11" db="EMBL/GenBank/DDBJ databases">
        <authorList>
            <person name="Poullet M."/>
        </authorList>
    </citation>
    <scope>NUCLEOTIDE SEQUENCE</scope>
    <source>
        <strain evidence="1">E1834</strain>
    </source>
</reference>
<comment type="caution">
    <text evidence="1">The sequence shown here is derived from an EMBL/GenBank/DDBJ whole genome shotgun (WGS) entry which is preliminary data.</text>
</comment>
<dbReference type="Proteomes" id="UP001497535">
    <property type="component" value="Unassembled WGS sequence"/>
</dbReference>